<dbReference type="AlphaFoldDB" id="A0A8S4A1L7"/>
<dbReference type="EMBL" id="CAJHNH020008447">
    <property type="protein sequence ID" value="CAG5135687.1"/>
    <property type="molecule type" value="Genomic_DNA"/>
</dbReference>
<reference evidence="1" key="1">
    <citation type="submission" date="2021-04" db="EMBL/GenBank/DDBJ databases">
        <authorList>
            <consortium name="Molecular Ecology Group"/>
        </authorList>
    </citation>
    <scope>NUCLEOTIDE SEQUENCE</scope>
</reference>
<keyword evidence="2" id="KW-1185">Reference proteome</keyword>
<sequence>AYLSSQVKVEDFKNREVSAKLVFHELKKILSELEKDLKTYPDRIKEIEKKIVLRAKEVADFQELEAGARRYLEIEETQLGPLNDELKIVNNHFEKFISMKKRELDDRRKNNSLAKFLSERESHGFSFTGSSSITEMKMLARNKALVSAQDALISLMDAMIVNDVRFVVDCILDQEDVSRLLKTEKRDRLAENTFLKAELARMQHNNEVLKYDDVKQARIRAAREEALKLELREKKRFEKVDANLRHQDKLLSDLSLALHAMFERLRPVKLADAINTYHGNLIEDIQNFTTKLLKMRSLIEERTIPVGRVKPLMLRLFKEKRIPGDYARVEFEKAGLAGQIQALEVFESDQPGYTSRDMLKARAEEVVAKNKKIKAP</sequence>
<organism evidence="1 2">
    <name type="scientific">Candidula unifasciata</name>
    <dbReference type="NCBI Taxonomy" id="100452"/>
    <lineage>
        <taxon>Eukaryota</taxon>
        <taxon>Metazoa</taxon>
        <taxon>Spiralia</taxon>
        <taxon>Lophotrochozoa</taxon>
        <taxon>Mollusca</taxon>
        <taxon>Gastropoda</taxon>
        <taxon>Heterobranchia</taxon>
        <taxon>Euthyneura</taxon>
        <taxon>Panpulmonata</taxon>
        <taxon>Eupulmonata</taxon>
        <taxon>Stylommatophora</taxon>
        <taxon>Helicina</taxon>
        <taxon>Helicoidea</taxon>
        <taxon>Geomitridae</taxon>
        <taxon>Candidula</taxon>
    </lineage>
</organism>
<evidence type="ECO:0000313" key="2">
    <source>
        <dbReference type="Proteomes" id="UP000678393"/>
    </source>
</evidence>
<evidence type="ECO:0000313" key="1">
    <source>
        <dbReference type="EMBL" id="CAG5135687.1"/>
    </source>
</evidence>
<name>A0A8S4A1L7_9EUPU</name>
<feature type="non-terminal residue" evidence="1">
    <location>
        <position position="1"/>
    </location>
</feature>
<protein>
    <submittedName>
        <fullName evidence="1">Uncharacterized protein</fullName>
    </submittedName>
</protein>
<dbReference type="OrthoDB" id="6154264at2759"/>
<dbReference type="Proteomes" id="UP000678393">
    <property type="component" value="Unassembled WGS sequence"/>
</dbReference>
<accession>A0A8S4A1L7</accession>
<gene>
    <name evidence="1" type="ORF">CUNI_LOCUS21245</name>
</gene>
<proteinExistence type="predicted"/>
<comment type="caution">
    <text evidence="1">The sequence shown here is derived from an EMBL/GenBank/DDBJ whole genome shotgun (WGS) entry which is preliminary data.</text>
</comment>